<dbReference type="InterPro" id="IPR006805">
    <property type="entry name" value="Anth_synth_I_N"/>
</dbReference>
<dbReference type="Pfam" id="PF00425">
    <property type="entry name" value="Chorismate_bind"/>
    <property type="match status" value="1"/>
</dbReference>
<dbReference type="InterPro" id="IPR005801">
    <property type="entry name" value="ADC_synthase"/>
</dbReference>
<evidence type="ECO:0000256" key="2">
    <source>
        <dbReference type="ARBA" id="ARBA00022679"/>
    </source>
</evidence>
<reference evidence="5 6" key="1">
    <citation type="submission" date="2024-01" db="EMBL/GenBank/DDBJ databases">
        <title>Multi-omics insights into the function and evolution of sodium benzoate biodegradation pathways in Benzoatithermus flavus gen. nov., sp. nov. from hot spring.</title>
        <authorList>
            <person name="Hu C.-J."/>
            <person name="Li W.-J."/>
        </authorList>
    </citation>
    <scope>NUCLEOTIDE SEQUENCE [LARGE SCALE GENOMIC DNA]</scope>
    <source>
        <strain evidence="5 6">SYSU G07066</strain>
    </source>
</reference>
<dbReference type="SUPFAM" id="SSF56322">
    <property type="entry name" value="ADC synthase"/>
    <property type="match status" value="1"/>
</dbReference>
<dbReference type="Gene3D" id="3.60.120.10">
    <property type="entry name" value="Anthranilate synthase"/>
    <property type="match status" value="1"/>
</dbReference>
<dbReference type="InterPro" id="IPR015890">
    <property type="entry name" value="Chorismate_C"/>
</dbReference>
<dbReference type="NCBIfam" id="TIGR00553">
    <property type="entry name" value="pabB"/>
    <property type="match status" value="1"/>
</dbReference>
<keyword evidence="2 5" id="KW-0808">Transferase</keyword>
<dbReference type="InterPro" id="IPR019999">
    <property type="entry name" value="Anth_synth_I-like"/>
</dbReference>
<dbReference type="EMBL" id="JBBLZC010000006">
    <property type="protein sequence ID" value="MEK0083135.1"/>
    <property type="molecule type" value="Genomic_DNA"/>
</dbReference>
<dbReference type="GO" id="GO:0046820">
    <property type="term" value="F:4-amino-4-deoxychorismate synthase activity"/>
    <property type="evidence" value="ECO:0007669"/>
    <property type="project" value="UniProtKB-EC"/>
</dbReference>
<feature type="domain" description="Chorismate-utilising enzyme C-terminal" evidence="3">
    <location>
        <begin position="199"/>
        <end position="454"/>
    </location>
</feature>
<keyword evidence="6" id="KW-1185">Reference proteome</keyword>
<feature type="domain" description="Anthranilate synthase component I N-terminal" evidence="4">
    <location>
        <begin position="13"/>
        <end position="146"/>
    </location>
</feature>
<dbReference type="InterPro" id="IPR010118">
    <property type="entry name" value="Para-NH2Bz/anthranilate_synth"/>
</dbReference>
<sequence length="466" mass="51236">MPARVLAREIAYLDPLAAFLTVKDLPHPVFLDSARADPRLGRWSYVAVDPFLTLSSKDGRIVLGERSFSGDPFAVLQRALAHHRLDHDPGLPVPFQTGAIGYLGYDLCHHLERLPYPAEDDLAFPDLVLGFYDAVLAFDVLDRRAWILSSGWPETTPQAVMHRQKARLDQLAARLDRAAGPVDPPEPESLVAIASNFTRSAYEAAVQRVVDYILAGDIFQANLSQRFLAELPQGLSPFDLYHRLRRRNPAPFAAFLDFGEVAIASASPERFLELRGRKVETRPIKGTRPRGSSPETDERLARELLESEKDRAENVMIVDLLRNDLSRVCADHTVLTPEICVLESFATVHHLVSTVTGELAAGLDAVDLLRATFPGGSITGAPKIRAMEIIAELEPTRRGPYCGAIGWLGFDGWMDTSITIRTYAIKGRRVAFQAGGGIVADSDPSAEYDETLAKAKALIEALRGAL</sequence>
<name>A0ABU8XPJ5_9PROT</name>
<dbReference type="EC" id="2.6.1.85" evidence="1"/>
<evidence type="ECO:0000313" key="5">
    <source>
        <dbReference type="EMBL" id="MEK0083135.1"/>
    </source>
</evidence>
<dbReference type="NCBIfam" id="TIGR01824">
    <property type="entry name" value="PabB-clade2"/>
    <property type="match status" value="1"/>
</dbReference>
<dbReference type="InterPro" id="IPR005802">
    <property type="entry name" value="ADC_synth_comp_1"/>
</dbReference>
<dbReference type="PRINTS" id="PR00095">
    <property type="entry name" value="ANTSNTHASEI"/>
</dbReference>
<gene>
    <name evidence="5" type="primary">pabB</name>
    <name evidence="5" type="ORF">U1T56_08225</name>
</gene>
<evidence type="ECO:0000313" key="6">
    <source>
        <dbReference type="Proteomes" id="UP001375743"/>
    </source>
</evidence>
<comment type="caution">
    <text evidence="5">The sequence shown here is derived from an EMBL/GenBank/DDBJ whole genome shotgun (WGS) entry which is preliminary data.</text>
</comment>
<accession>A0ABU8XPJ5</accession>
<evidence type="ECO:0000256" key="1">
    <source>
        <dbReference type="ARBA" id="ARBA00013139"/>
    </source>
</evidence>
<organism evidence="5 6">
    <name type="scientific">Benzoatithermus flavus</name>
    <dbReference type="NCBI Taxonomy" id="3108223"/>
    <lineage>
        <taxon>Bacteria</taxon>
        <taxon>Pseudomonadati</taxon>
        <taxon>Pseudomonadota</taxon>
        <taxon>Alphaproteobacteria</taxon>
        <taxon>Geminicoccales</taxon>
        <taxon>Geminicoccaceae</taxon>
        <taxon>Benzoatithermus</taxon>
    </lineage>
</organism>
<dbReference type="PANTHER" id="PTHR11236:SF50">
    <property type="entry name" value="AMINODEOXYCHORISMATE SYNTHASE COMPONENT 1"/>
    <property type="match status" value="1"/>
</dbReference>
<dbReference type="PANTHER" id="PTHR11236">
    <property type="entry name" value="AMINOBENZOATE/ANTHRANILATE SYNTHASE"/>
    <property type="match status" value="1"/>
</dbReference>
<evidence type="ECO:0000259" key="4">
    <source>
        <dbReference type="Pfam" id="PF04715"/>
    </source>
</evidence>
<dbReference type="Proteomes" id="UP001375743">
    <property type="component" value="Unassembled WGS sequence"/>
</dbReference>
<keyword evidence="5" id="KW-0032">Aminotransferase</keyword>
<evidence type="ECO:0000259" key="3">
    <source>
        <dbReference type="Pfam" id="PF00425"/>
    </source>
</evidence>
<protein>
    <recommendedName>
        <fullName evidence="1">aminodeoxychorismate synthase</fullName>
        <ecNumber evidence="1">2.6.1.85</ecNumber>
    </recommendedName>
</protein>
<proteinExistence type="predicted"/>
<dbReference type="Pfam" id="PF04715">
    <property type="entry name" value="Anth_synt_I_N"/>
    <property type="match status" value="1"/>
</dbReference>